<keyword evidence="1" id="KW-0732">Signal</keyword>
<dbReference type="InterPro" id="IPR025371">
    <property type="entry name" value="BT_3044-like_C"/>
</dbReference>
<dbReference type="InterPro" id="IPR032509">
    <property type="entry name" value="DUF4973"/>
</dbReference>
<gene>
    <name evidence="4" type="ORF">ACFS7Y_05815</name>
</gene>
<feature type="chain" id="PRO_5045498383" evidence="1">
    <location>
        <begin position="26"/>
        <end position="312"/>
    </location>
</feature>
<reference evidence="5" key="1">
    <citation type="journal article" date="2019" name="Int. J. Syst. Evol. Microbiol.">
        <title>The Global Catalogue of Microorganisms (GCM) 10K type strain sequencing project: providing services to taxonomists for standard genome sequencing and annotation.</title>
        <authorList>
            <consortium name="The Broad Institute Genomics Platform"/>
            <consortium name="The Broad Institute Genome Sequencing Center for Infectious Disease"/>
            <person name="Wu L."/>
            <person name="Ma J."/>
        </authorList>
    </citation>
    <scope>NUCLEOTIDE SEQUENCE [LARGE SCALE GENOMIC DNA]</scope>
    <source>
        <strain evidence="5">KCTC 22814</strain>
    </source>
</reference>
<dbReference type="EMBL" id="JBHUPB010000004">
    <property type="protein sequence ID" value="MFD2966892.1"/>
    <property type="molecule type" value="Genomic_DNA"/>
</dbReference>
<evidence type="ECO:0000259" key="3">
    <source>
        <dbReference type="Pfam" id="PF16343"/>
    </source>
</evidence>
<dbReference type="Pfam" id="PF16343">
    <property type="entry name" value="DUF4973"/>
    <property type="match status" value="1"/>
</dbReference>
<dbReference type="Pfam" id="PF14274">
    <property type="entry name" value="BT_3044-like_C"/>
    <property type="match status" value="1"/>
</dbReference>
<evidence type="ECO:0000313" key="5">
    <source>
        <dbReference type="Proteomes" id="UP001597525"/>
    </source>
</evidence>
<keyword evidence="5" id="KW-1185">Reference proteome</keyword>
<name>A0ABW6BBN3_9SPHI</name>
<feature type="signal peptide" evidence="1">
    <location>
        <begin position="1"/>
        <end position="25"/>
    </location>
</feature>
<dbReference type="RefSeq" id="WP_320182591.1">
    <property type="nucleotide sequence ID" value="NZ_CP138332.1"/>
</dbReference>
<dbReference type="Proteomes" id="UP001597525">
    <property type="component" value="Unassembled WGS sequence"/>
</dbReference>
<proteinExistence type="predicted"/>
<evidence type="ECO:0000313" key="4">
    <source>
        <dbReference type="EMBL" id="MFD2966892.1"/>
    </source>
</evidence>
<evidence type="ECO:0000256" key="1">
    <source>
        <dbReference type="SAM" id="SignalP"/>
    </source>
</evidence>
<protein>
    <submittedName>
        <fullName evidence="4">DUF4973 domain-containing protein</fullName>
    </submittedName>
</protein>
<feature type="domain" description="BT-3044-like C-terminal" evidence="2">
    <location>
        <begin position="160"/>
        <end position="300"/>
    </location>
</feature>
<comment type="caution">
    <text evidence="4">The sequence shown here is derived from an EMBL/GenBank/DDBJ whole genome shotgun (WGS) entry which is preliminary data.</text>
</comment>
<organism evidence="4 5">
    <name type="scientific">Sphingobacterium bambusae</name>
    <dbReference type="NCBI Taxonomy" id="662858"/>
    <lineage>
        <taxon>Bacteria</taxon>
        <taxon>Pseudomonadati</taxon>
        <taxon>Bacteroidota</taxon>
        <taxon>Sphingobacteriia</taxon>
        <taxon>Sphingobacteriales</taxon>
        <taxon>Sphingobacteriaceae</taxon>
        <taxon>Sphingobacterium</taxon>
    </lineage>
</organism>
<feature type="domain" description="DUF4973" evidence="3">
    <location>
        <begin position="26"/>
        <end position="147"/>
    </location>
</feature>
<dbReference type="Gene3D" id="2.40.128.440">
    <property type="entry name" value="Uncharacterised protein PF14274, DUF4361"/>
    <property type="match status" value="1"/>
</dbReference>
<dbReference type="Gene3D" id="2.60.40.1740">
    <property type="entry name" value="hypothetical protein (bacova_03559)"/>
    <property type="match status" value="1"/>
</dbReference>
<evidence type="ECO:0000259" key="2">
    <source>
        <dbReference type="Pfam" id="PF14274"/>
    </source>
</evidence>
<accession>A0ABW6BBN3</accession>
<dbReference type="PROSITE" id="PS51257">
    <property type="entry name" value="PROKAR_LIPOPROTEIN"/>
    <property type="match status" value="1"/>
</dbReference>
<sequence length="312" mass="35176">MKSIVKYSYLLLAAMVFSACNDALDDELFDKTVVFTKNGFQDIHIDYVNNGEVITNLPISVSGTSANMQDVNVTVLLDEDTLNTYNFERFRNQTALYYRLLPAASYQLGSSNVTIASGQESTILPIRLDVQQIDKFNDYVLPLRIGQSSAYTIGPSKYSKVLMRILFQNYFSGDYVVSGRVRDLTFNSEISLTSRTLKVVDERTCYFYAGTIDANSTLADKEKFIIKVHTDPETGEASLTALDPAIELEQRQAKIEQSTELDPLNQNIEITTVKLTLTYRYKDISNTVDPPTMEFDGSMTLVKTRDISVWNK</sequence>